<dbReference type="SUPFAM" id="SSF51161">
    <property type="entry name" value="Trimeric LpxA-like enzymes"/>
    <property type="match status" value="1"/>
</dbReference>
<dbReference type="PANTHER" id="PTHR23416">
    <property type="entry name" value="SIALIC ACID SYNTHASE-RELATED"/>
    <property type="match status" value="1"/>
</dbReference>
<evidence type="ECO:0000256" key="3">
    <source>
        <dbReference type="ARBA" id="ARBA00022737"/>
    </source>
</evidence>
<accession>A0ABT5WQU3</accession>
<sequence>MEKLDVGANRSTRSWSRREQAGRVAWAAARPLFALSPRPMWGWRRWLLRRFGARVGAEAHVYPSARISIPWNLNLGVQCAVGDRATLYALGPIAIGDRATVSQGAHICAGTHDLSRPDRPLIKPPILIGEDVWIAADAFVGPGVTVGAGAVIGARAVVVKDIKPGWIVAGNPAKPIGKMNS</sequence>
<dbReference type="InterPro" id="IPR011004">
    <property type="entry name" value="Trimer_LpxA-like_sf"/>
</dbReference>
<keyword evidence="3" id="KW-0677">Repeat</keyword>
<proteinExistence type="inferred from homology"/>
<dbReference type="PROSITE" id="PS00101">
    <property type="entry name" value="HEXAPEP_TRANSFERASES"/>
    <property type="match status" value="1"/>
</dbReference>
<dbReference type="PANTHER" id="PTHR23416:SF23">
    <property type="entry name" value="ACETYLTRANSFERASE C18B11.09C-RELATED"/>
    <property type="match status" value="1"/>
</dbReference>
<keyword evidence="2" id="KW-0808">Transferase</keyword>
<evidence type="ECO:0000256" key="2">
    <source>
        <dbReference type="ARBA" id="ARBA00022679"/>
    </source>
</evidence>
<dbReference type="Gene3D" id="2.160.10.10">
    <property type="entry name" value="Hexapeptide repeat proteins"/>
    <property type="match status" value="1"/>
</dbReference>
<evidence type="ECO:0000256" key="1">
    <source>
        <dbReference type="ARBA" id="ARBA00007274"/>
    </source>
</evidence>
<gene>
    <name evidence="5" type="ORF">PYV00_11950</name>
</gene>
<comment type="caution">
    <text evidence="5">The sequence shown here is derived from an EMBL/GenBank/DDBJ whole genome shotgun (WGS) entry which is preliminary data.</text>
</comment>
<reference evidence="5 6" key="1">
    <citation type="submission" date="2023-03" db="EMBL/GenBank/DDBJ databases">
        <title>NovoSphingobium album sp. nov. isolated from polycyclic aromatic hydrocarbons- and heavy-metal polluted soil.</title>
        <authorList>
            <person name="Liu Z."/>
            <person name="Wang K."/>
        </authorList>
    </citation>
    <scope>NUCLEOTIDE SEQUENCE [LARGE SCALE GENOMIC DNA]</scope>
    <source>
        <strain evidence="5 6">H3SJ31-1</strain>
    </source>
</reference>
<dbReference type="EMBL" id="JARESE010000037">
    <property type="protein sequence ID" value="MDE8652416.1"/>
    <property type="molecule type" value="Genomic_DNA"/>
</dbReference>
<comment type="similarity">
    <text evidence="1">Belongs to the transferase hexapeptide repeat family.</text>
</comment>
<dbReference type="Proteomes" id="UP001216253">
    <property type="component" value="Unassembled WGS sequence"/>
</dbReference>
<dbReference type="Pfam" id="PF00132">
    <property type="entry name" value="Hexapep"/>
    <property type="match status" value="1"/>
</dbReference>
<name>A0ABT5WQU3_9SPHN</name>
<dbReference type="InterPro" id="IPR001451">
    <property type="entry name" value="Hexapep"/>
</dbReference>
<evidence type="ECO:0000256" key="4">
    <source>
        <dbReference type="ARBA" id="ARBA00023315"/>
    </source>
</evidence>
<dbReference type="InterPro" id="IPR018357">
    <property type="entry name" value="Hexapep_transf_CS"/>
</dbReference>
<dbReference type="CDD" id="cd05825">
    <property type="entry name" value="LbH_wcaF_like"/>
    <property type="match status" value="1"/>
</dbReference>
<keyword evidence="6" id="KW-1185">Reference proteome</keyword>
<evidence type="ECO:0000313" key="5">
    <source>
        <dbReference type="EMBL" id="MDE8652416.1"/>
    </source>
</evidence>
<dbReference type="InterPro" id="IPR051159">
    <property type="entry name" value="Hexapeptide_acetyltransf"/>
</dbReference>
<evidence type="ECO:0000313" key="6">
    <source>
        <dbReference type="Proteomes" id="UP001216253"/>
    </source>
</evidence>
<protein>
    <submittedName>
        <fullName evidence="5">Colanic acid biosynthesis acetyltransferase</fullName>
    </submittedName>
</protein>
<keyword evidence="4" id="KW-0012">Acyltransferase</keyword>
<organism evidence="5 6">
    <name type="scientific">Novosphingobium album</name>
    <name type="common">ex Liu et al. 2023</name>
    <dbReference type="NCBI Taxonomy" id="3031130"/>
    <lineage>
        <taxon>Bacteria</taxon>
        <taxon>Pseudomonadati</taxon>
        <taxon>Pseudomonadota</taxon>
        <taxon>Alphaproteobacteria</taxon>
        <taxon>Sphingomonadales</taxon>
        <taxon>Sphingomonadaceae</taxon>
        <taxon>Novosphingobium</taxon>
    </lineage>
</organism>